<keyword evidence="1" id="KW-1133">Transmembrane helix</keyword>
<proteinExistence type="predicted"/>
<gene>
    <name evidence="2" type="ORF">UFOVP45_6</name>
</gene>
<keyword evidence="1" id="KW-0472">Membrane</keyword>
<evidence type="ECO:0000313" key="2">
    <source>
        <dbReference type="EMBL" id="CAB4123680.1"/>
    </source>
</evidence>
<organism evidence="2">
    <name type="scientific">uncultured Caudovirales phage</name>
    <dbReference type="NCBI Taxonomy" id="2100421"/>
    <lineage>
        <taxon>Viruses</taxon>
        <taxon>Duplodnaviria</taxon>
        <taxon>Heunggongvirae</taxon>
        <taxon>Uroviricota</taxon>
        <taxon>Caudoviricetes</taxon>
        <taxon>Peduoviridae</taxon>
        <taxon>Maltschvirus</taxon>
        <taxon>Maltschvirus maltsch</taxon>
    </lineage>
</organism>
<evidence type="ECO:0000256" key="1">
    <source>
        <dbReference type="SAM" id="Phobius"/>
    </source>
</evidence>
<keyword evidence="1" id="KW-0812">Transmembrane</keyword>
<protein>
    <submittedName>
        <fullName evidence="2">Uncharacterized protein</fullName>
    </submittedName>
</protein>
<sequence length="56" mass="6557">MLTLTFLLLSVLATAFMLFLHWLAKNSKDPLARKLRVFGDVGTGFLWLVTIWFTWR</sequence>
<name>A0A6J5KU23_9CAUD</name>
<feature type="transmembrane region" description="Helical" evidence="1">
    <location>
        <begin position="35"/>
        <end position="55"/>
    </location>
</feature>
<reference evidence="2" key="1">
    <citation type="submission" date="2020-04" db="EMBL/GenBank/DDBJ databases">
        <authorList>
            <person name="Chiriac C."/>
            <person name="Salcher M."/>
            <person name="Ghai R."/>
            <person name="Kavagutti S V."/>
        </authorList>
    </citation>
    <scope>NUCLEOTIDE SEQUENCE</scope>
</reference>
<dbReference type="EMBL" id="LR796175">
    <property type="protein sequence ID" value="CAB4123680.1"/>
    <property type="molecule type" value="Genomic_DNA"/>
</dbReference>
<accession>A0A6J5KU23</accession>
<feature type="transmembrane region" description="Helical" evidence="1">
    <location>
        <begin position="6"/>
        <end position="23"/>
    </location>
</feature>